<accession>A0ABD5QTP3</accession>
<name>A0ABD5QTP3_9EURY</name>
<reference evidence="2 3" key="1">
    <citation type="journal article" date="2019" name="Int. J. Syst. Evol. Microbiol.">
        <title>The Global Catalogue of Microorganisms (GCM) 10K type strain sequencing project: providing services to taxonomists for standard genome sequencing and annotation.</title>
        <authorList>
            <consortium name="The Broad Institute Genomics Platform"/>
            <consortium name="The Broad Institute Genome Sequencing Center for Infectious Disease"/>
            <person name="Wu L."/>
            <person name="Ma J."/>
        </authorList>
    </citation>
    <scope>NUCLEOTIDE SEQUENCE [LARGE SCALE GENOMIC DNA]</scope>
    <source>
        <strain evidence="2 3">CGMCC 1.16026</strain>
    </source>
</reference>
<sequence length="79" mass="8669">MRSFAAPETHFRIEVSKPGDHDGHQVGEPARLECDECGASVPIDGPDGHETAVDELPHSRGCSQRDVKSAWWMDHYAGV</sequence>
<proteinExistence type="predicted"/>
<dbReference type="AlphaFoldDB" id="A0ABD5QTP3"/>
<dbReference type="Proteomes" id="UP001596145">
    <property type="component" value="Unassembled WGS sequence"/>
</dbReference>
<feature type="compositionally biased region" description="Basic and acidic residues" evidence="1">
    <location>
        <begin position="9"/>
        <end position="28"/>
    </location>
</feature>
<dbReference type="EMBL" id="JBHSKV010000017">
    <property type="protein sequence ID" value="MFC5135519.1"/>
    <property type="molecule type" value="Genomic_DNA"/>
</dbReference>
<dbReference type="RefSeq" id="WP_122106610.1">
    <property type="nucleotide sequence ID" value="NZ_JBHSKV010000017.1"/>
</dbReference>
<evidence type="ECO:0008006" key="4">
    <source>
        <dbReference type="Google" id="ProtNLM"/>
    </source>
</evidence>
<organism evidence="2 3">
    <name type="scientific">Halorubrum glutamatedens</name>
    <dbReference type="NCBI Taxonomy" id="2707018"/>
    <lineage>
        <taxon>Archaea</taxon>
        <taxon>Methanobacteriati</taxon>
        <taxon>Methanobacteriota</taxon>
        <taxon>Stenosarchaea group</taxon>
        <taxon>Halobacteria</taxon>
        <taxon>Halobacteriales</taxon>
        <taxon>Haloferacaceae</taxon>
        <taxon>Halorubrum</taxon>
    </lineage>
</organism>
<evidence type="ECO:0000256" key="1">
    <source>
        <dbReference type="SAM" id="MobiDB-lite"/>
    </source>
</evidence>
<evidence type="ECO:0000313" key="3">
    <source>
        <dbReference type="Proteomes" id="UP001596145"/>
    </source>
</evidence>
<feature type="region of interest" description="Disordered" evidence="1">
    <location>
        <begin position="1"/>
        <end position="28"/>
    </location>
</feature>
<gene>
    <name evidence="2" type="ORF">ACFPJA_12430</name>
</gene>
<comment type="caution">
    <text evidence="2">The sequence shown here is derived from an EMBL/GenBank/DDBJ whole genome shotgun (WGS) entry which is preliminary data.</text>
</comment>
<evidence type="ECO:0000313" key="2">
    <source>
        <dbReference type="EMBL" id="MFC5135519.1"/>
    </source>
</evidence>
<keyword evidence="3" id="KW-1185">Reference proteome</keyword>
<protein>
    <recommendedName>
        <fullName evidence="4">Small CPxCG-related zinc finger protein</fullName>
    </recommendedName>
</protein>